<dbReference type="PANTHER" id="PTHR43266:SF2">
    <property type="entry name" value="MAJOR FACILITATOR SUPERFAMILY (MFS) PROFILE DOMAIN-CONTAINING PROTEIN"/>
    <property type="match status" value="1"/>
</dbReference>
<accession>A0A9D5QCF8</accession>
<evidence type="ECO:0000256" key="1">
    <source>
        <dbReference type="ARBA" id="ARBA00004651"/>
    </source>
</evidence>
<evidence type="ECO:0000256" key="2">
    <source>
        <dbReference type="ARBA" id="ARBA00022448"/>
    </source>
</evidence>
<keyword evidence="6 7" id="KW-0472">Membrane</keyword>
<protein>
    <submittedName>
        <fullName evidence="9">MFS transporter</fullName>
    </submittedName>
</protein>
<keyword evidence="2" id="KW-0813">Transport</keyword>
<feature type="transmembrane region" description="Helical" evidence="7">
    <location>
        <begin position="236"/>
        <end position="260"/>
    </location>
</feature>
<feature type="transmembrane region" description="Helical" evidence="7">
    <location>
        <begin position="326"/>
        <end position="344"/>
    </location>
</feature>
<evidence type="ECO:0000256" key="5">
    <source>
        <dbReference type="ARBA" id="ARBA00022989"/>
    </source>
</evidence>
<dbReference type="GO" id="GO:0022857">
    <property type="term" value="F:transmembrane transporter activity"/>
    <property type="evidence" value="ECO:0007669"/>
    <property type="project" value="InterPro"/>
</dbReference>
<evidence type="ECO:0000256" key="3">
    <source>
        <dbReference type="ARBA" id="ARBA00022475"/>
    </source>
</evidence>
<keyword evidence="4 7" id="KW-0812">Transmembrane</keyword>
<dbReference type="Proteomes" id="UP000630660">
    <property type="component" value="Unassembled WGS sequence"/>
</dbReference>
<dbReference type="EMBL" id="WJKJ01000156">
    <property type="protein sequence ID" value="MBD3364514.1"/>
    <property type="molecule type" value="Genomic_DNA"/>
</dbReference>
<dbReference type="InterPro" id="IPR011701">
    <property type="entry name" value="MFS"/>
</dbReference>
<reference evidence="9" key="1">
    <citation type="submission" date="2019-11" db="EMBL/GenBank/DDBJ databases">
        <title>Microbial mats filling the niche in hypersaline microbial mats.</title>
        <authorList>
            <person name="Wong H.L."/>
            <person name="Macleod F.I."/>
            <person name="White R.A. III"/>
            <person name="Burns B.P."/>
        </authorList>
    </citation>
    <scope>NUCLEOTIDE SEQUENCE</scope>
    <source>
        <strain evidence="9">Bin_327</strain>
    </source>
</reference>
<evidence type="ECO:0000256" key="7">
    <source>
        <dbReference type="SAM" id="Phobius"/>
    </source>
</evidence>
<feature type="domain" description="Major facilitator superfamily (MFS) profile" evidence="8">
    <location>
        <begin position="233"/>
        <end position="419"/>
    </location>
</feature>
<dbReference type="GO" id="GO:0005886">
    <property type="term" value="C:plasma membrane"/>
    <property type="evidence" value="ECO:0007669"/>
    <property type="project" value="UniProtKB-SubCell"/>
</dbReference>
<feature type="transmembrane region" description="Helical" evidence="7">
    <location>
        <begin position="300"/>
        <end position="320"/>
    </location>
</feature>
<dbReference type="AlphaFoldDB" id="A0A9D5QCF8"/>
<feature type="transmembrane region" description="Helical" evidence="7">
    <location>
        <begin position="365"/>
        <end position="382"/>
    </location>
</feature>
<dbReference type="InterPro" id="IPR020846">
    <property type="entry name" value="MFS_dom"/>
</dbReference>
<keyword evidence="3" id="KW-1003">Cell membrane</keyword>
<proteinExistence type="predicted"/>
<feature type="transmembrane region" description="Helical" evidence="7">
    <location>
        <begin position="107"/>
        <end position="127"/>
    </location>
</feature>
<sequence>MRIGFSEYWGVAKKKNMALLSAATMVSRFGDQFTLLALLELIEKLNPGSFGIFGNSALFNTTPPILFGIIAGVLIDRWSKKTTVLVADAARALLVLAIPILVALTGSIWSCFGIIFLISTFTLLFNAARMTIIPMVVDKDKLLQGNSISTAMLRVGMIAGAVAGWFVIKYHGWELAIYIDAATYGLSFLLILFMSLGEKKRESTTQVIDQAKDKFKKTLSDTWQGIKTMSSNRMMVFVVISLFVMFSISAVAYSVIIPVIQQTLNMGTEGVVEMGAIAAIGMLLGSVLVGLVGKGIDRRYFIVGGYLLIGISFGVGVLFINIWVMRALMMVAGLVFGVIGVAHDTILHNKVPADIRGRVFSNKELINSVPFLIIAFVGGHLADILSYQAVLLGTGGIISAFSLVWLGFLIREKSRDNKP</sequence>
<feature type="transmembrane region" description="Helical" evidence="7">
    <location>
        <begin position="54"/>
        <end position="75"/>
    </location>
</feature>
<dbReference type="SUPFAM" id="SSF103473">
    <property type="entry name" value="MFS general substrate transporter"/>
    <property type="match status" value="1"/>
</dbReference>
<evidence type="ECO:0000259" key="8">
    <source>
        <dbReference type="PROSITE" id="PS50850"/>
    </source>
</evidence>
<dbReference type="Gene3D" id="1.20.1250.20">
    <property type="entry name" value="MFS general substrate transporter like domains"/>
    <property type="match status" value="1"/>
</dbReference>
<feature type="transmembrane region" description="Helical" evidence="7">
    <location>
        <begin position="272"/>
        <end position="293"/>
    </location>
</feature>
<evidence type="ECO:0000256" key="6">
    <source>
        <dbReference type="ARBA" id="ARBA00023136"/>
    </source>
</evidence>
<feature type="transmembrane region" description="Helical" evidence="7">
    <location>
        <begin position="175"/>
        <end position="196"/>
    </location>
</feature>
<dbReference type="Pfam" id="PF07690">
    <property type="entry name" value="MFS_1"/>
    <property type="match status" value="1"/>
</dbReference>
<dbReference type="CDD" id="cd06173">
    <property type="entry name" value="MFS_MefA_like"/>
    <property type="match status" value="1"/>
</dbReference>
<evidence type="ECO:0000313" key="10">
    <source>
        <dbReference type="Proteomes" id="UP000630660"/>
    </source>
</evidence>
<dbReference type="PANTHER" id="PTHR43266">
    <property type="entry name" value="MACROLIDE-EFFLUX PROTEIN"/>
    <property type="match status" value="1"/>
</dbReference>
<feature type="transmembrane region" description="Helical" evidence="7">
    <location>
        <begin position="388"/>
        <end position="410"/>
    </location>
</feature>
<dbReference type="InterPro" id="IPR036259">
    <property type="entry name" value="MFS_trans_sf"/>
</dbReference>
<keyword evidence="5 7" id="KW-1133">Transmembrane helix</keyword>
<dbReference type="PROSITE" id="PS50850">
    <property type="entry name" value="MFS"/>
    <property type="match status" value="1"/>
</dbReference>
<evidence type="ECO:0000313" key="9">
    <source>
        <dbReference type="EMBL" id="MBD3364514.1"/>
    </source>
</evidence>
<comment type="subcellular location">
    <subcellularLocation>
        <location evidence="1">Cell membrane</location>
        <topology evidence="1">Multi-pass membrane protein</topology>
    </subcellularLocation>
</comment>
<feature type="transmembrane region" description="Helical" evidence="7">
    <location>
        <begin position="148"/>
        <end position="168"/>
    </location>
</feature>
<gene>
    <name evidence="9" type="ORF">GF359_04800</name>
</gene>
<name>A0A9D5QCF8_UNCW3</name>
<comment type="caution">
    <text evidence="9">The sequence shown here is derived from an EMBL/GenBank/DDBJ whole genome shotgun (WGS) entry which is preliminary data.</text>
</comment>
<evidence type="ECO:0000256" key="4">
    <source>
        <dbReference type="ARBA" id="ARBA00022692"/>
    </source>
</evidence>
<organism evidence="9 10">
    <name type="scientific">candidate division WOR-3 bacterium</name>
    <dbReference type="NCBI Taxonomy" id="2052148"/>
    <lineage>
        <taxon>Bacteria</taxon>
        <taxon>Bacteria division WOR-3</taxon>
    </lineage>
</organism>